<keyword evidence="2" id="KW-1185">Reference proteome</keyword>
<gene>
    <name evidence="1" type="ORF">IE53DRAFT_15415</name>
</gene>
<dbReference type="Proteomes" id="UP000245626">
    <property type="component" value="Unassembled WGS sequence"/>
</dbReference>
<evidence type="ECO:0000313" key="1">
    <source>
        <dbReference type="EMBL" id="PWN52173.1"/>
    </source>
</evidence>
<evidence type="ECO:0000313" key="2">
    <source>
        <dbReference type="Proteomes" id="UP000245626"/>
    </source>
</evidence>
<accession>A0ACD0P241</accession>
<proteinExistence type="predicted"/>
<reference evidence="1 2" key="1">
    <citation type="journal article" date="2018" name="Mol. Biol. Evol.">
        <title>Broad Genomic Sampling Reveals a Smut Pathogenic Ancestry of the Fungal Clade Ustilaginomycotina.</title>
        <authorList>
            <person name="Kijpornyongpan T."/>
            <person name="Mondo S.J."/>
            <person name="Barry K."/>
            <person name="Sandor L."/>
            <person name="Lee J."/>
            <person name="Lipzen A."/>
            <person name="Pangilinan J."/>
            <person name="LaButti K."/>
            <person name="Hainaut M."/>
            <person name="Henrissat B."/>
            <person name="Grigoriev I.V."/>
            <person name="Spatafora J.W."/>
            <person name="Aime M.C."/>
        </authorList>
    </citation>
    <scope>NUCLEOTIDE SEQUENCE [LARGE SCALE GENOMIC DNA]</scope>
    <source>
        <strain evidence="1 2">SA 807</strain>
    </source>
</reference>
<organism evidence="1 2">
    <name type="scientific">Violaceomyces palustris</name>
    <dbReference type="NCBI Taxonomy" id="1673888"/>
    <lineage>
        <taxon>Eukaryota</taxon>
        <taxon>Fungi</taxon>
        <taxon>Dikarya</taxon>
        <taxon>Basidiomycota</taxon>
        <taxon>Ustilaginomycotina</taxon>
        <taxon>Ustilaginomycetes</taxon>
        <taxon>Violaceomycetales</taxon>
        <taxon>Violaceomycetaceae</taxon>
        <taxon>Violaceomyces</taxon>
    </lineage>
</organism>
<name>A0ACD0P241_9BASI</name>
<dbReference type="EMBL" id="KZ819792">
    <property type="protein sequence ID" value="PWN52173.1"/>
    <property type="molecule type" value="Genomic_DNA"/>
</dbReference>
<protein>
    <submittedName>
        <fullName evidence="1">Uncharacterized protein</fullName>
    </submittedName>
</protein>
<sequence length="158" mass="17871">MHLNCEVSPFPAFPSLTSSRAKGKFSRRRVRLFGRMNHIILPPNRAPPSINFLPHKRGFRRRRNRFKQRHAIAHTRSASRLQLLPPSLDSTSYLCRNAHPSVDCCRDRRMVKALFDAAPPKLDPTPSRTPPPQLTLVPAMPRGGVKRLSDENCGDAFG</sequence>